<keyword evidence="4" id="KW-0812">Transmembrane</keyword>
<keyword evidence="9" id="KW-0472">Membrane</keyword>
<protein>
    <recommendedName>
        <fullName evidence="11">Mitochondrial inner membrane protease subunit</fullName>
        <ecNumber evidence="11">3.4.21.-</ecNumber>
    </recommendedName>
</protein>
<dbReference type="AlphaFoldDB" id="A0AAD2FP49"/>
<evidence type="ECO:0000313" key="14">
    <source>
        <dbReference type="Proteomes" id="UP001295423"/>
    </source>
</evidence>
<dbReference type="SUPFAM" id="SSF51306">
    <property type="entry name" value="LexA/Signal peptidase"/>
    <property type="match status" value="1"/>
</dbReference>
<keyword evidence="5 11" id="KW-0999">Mitochondrion inner membrane</keyword>
<sequence>MFARFRQAVTYIPIRSTIVAVPLAFYVHDSFYSFVRVNGSSMEPTLRHGDLLLVRKSDNPWWSQLTKFVKYNFKKYVLEKEGEDLDEEDSEPPERIVERRTLKDYERLHCATSPSLQIKPPLALSGDIVVYKDPQYFFHMNERKLCVKRVVGLGGQVVMVPFSRDEKPGKLSYRMDDEMKKRRTSNGTSSSFQSMRVATTCVAPYSMWVEGDNRFNSYDSQHHGSISKHLVVGLAEYVVWPPTRFQKLSSSKQSHRSLVEGDTQPYAYWP</sequence>
<dbReference type="Pfam" id="PF10502">
    <property type="entry name" value="Peptidase_S26"/>
    <property type="match status" value="1"/>
</dbReference>
<dbReference type="Proteomes" id="UP001295423">
    <property type="component" value="Unassembled WGS sequence"/>
</dbReference>
<feature type="active site" evidence="10">
    <location>
        <position position="148"/>
    </location>
</feature>
<gene>
    <name evidence="13" type="ORF">CYCCA115_LOCUS11254</name>
</gene>
<keyword evidence="7" id="KW-1133">Transmembrane helix</keyword>
<evidence type="ECO:0000256" key="7">
    <source>
        <dbReference type="ARBA" id="ARBA00022989"/>
    </source>
</evidence>
<evidence type="ECO:0000256" key="3">
    <source>
        <dbReference type="ARBA" id="ARBA00022670"/>
    </source>
</evidence>
<feature type="domain" description="Peptidase S26" evidence="12">
    <location>
        <begin position="15"/>
        <end position="240"/>
    </location>
</feature>
<evidence type="ECO:0000313" key="13">
    <source>
        <dbReference type="EMBL" id="CAJ1947679.1"/>
    </source>
</evidence>
<reference evidence="13" key="1">
    <citation type="submission" date="2023-08" db="EMBL/GenBank/DDBJ databases">
        <authorList>
            <person name="Audoor S."/>
            <person name="Bilcke G."/>
        </authorList>
    </citation>
    <scope>NUCLEOTIDE SEQUENCE</scope>
</reference>
<evidence type="ECO:0000256" key="9">
    <source>
        <dbReference type="ARBA" id="ARBA00023136"/>
    </source>
</evidence>
<dbReference type="GO" id="GO:0042720">
    <property type="term" value="C:mitochondrial inner membrane peptidase complex"/>
    <property type="evidence" value="ECO:0007669"/>
    <property type="project" value="InterPro"/>
</dbReference>
<evidence type="ECO:0000256" key="6">
    <source>
        <dbReference type="ARBA" id="ARBA00022801"/>
    </source>
</evidence>
<keyword evidence="14" id="KW-1185">Reference proteome</keyword>
<evidence type="ECO:0000256" key="4">
    <source>
        <dbReference type="ARBA" id="ARBA00022692"/>
    </source>
</evidence>
<evidence type="ECO:0000259" key="12">
    <source>
        <dbReference type="Pfam" id="PF10502"/>
    </source>
</evidence>
<dbReference type="NCBIfam" id="TIGR02227">
    <property type="entry name" value="sigpep_I_bact"/>
    <property type="match status" value="1"/>
</dbReference>
<dbReference type="PROSITE" id="PS00501">
    <property type="entry name" value="SPASE_I_1"/>
    <property type="match status" value="1"/>
</dbReference>
<accession>A0AAD2FP49</accession>
<dbReference type="PRINTS" id="PR00727">
    <property type="entry name" value="LEADERPTASE"/>
</dbReference>
<evidence type="ECO:0000256" key="11">
    <source>
        <dbReference type="RuleBase" id="RU362041"/>
    </source>
</evidence>
<dbReference type="PANTHER" id="PTHR46041">
    <property type="entry name" value="MITOCHONDRIAL INNER MEMBRANE PROTEASE SUBUNIT 2"/>
    <property type="match status" value="1"/>
</dbReference>
<dbReference type="CDD" id="cd06530">
    <property type="entry name" value="S26_SPase_I"/>
    <property type="match status" value="1"/>
</dbReference>
<dbReference type="GO" id="GO:0006465">
    <property type="term" value="P:signal peptide processing"/>
    <property type="evidence" value="ECO:0007669"/>
    <property type="project" value="InterPro"/>
</dbReference>
<evidence type="ECO:0000256" key="2">
    <source>
        <dbReference type="ARBA" id="ARBA00007066"/>
    </source>
</evidence>
<dbReference type="InterPro" id="IPR036286">
    <property type="entry name" value="LexA/Signal_pep-like_sf"/>
</dbReference>
<dbReference type="InterPro" id="IPR037730">
    <property type="entry name" value="IMP2"/>
</dbReference>
<evidence type="ECO:0000256" key="5">
    <source>
        <dbReference type="ARBA" id="ARBA00022792"/>
    </source>
</evidence>
<dbReference type="EMBL" id="CAKOGP040001736">
    <property type="protein sequence ID" value="CAJ1947679.1"/>
    <property type="molecule type" value="Genomic_DNA"/>
</dbReference>
<keyword evidence="6 11" id="KW-0378">Hydrolase</keyword>
<keyword evidence="8 11" id="KW-0496">Mitochondrion</keyword>
<dbReference type="GO" id="GO:0004252">
    <property type="term" value="F:serine-type endopeptidase activity"/>
    <property type="evidence" value="ECO:0007669"/>
    <property type="project" value="InterPro"/>
</dbReference>
<name>A0AAD2FP49_9STRA</name>
<comment type="subcellular location">
    <subcellularLocation>
        <location evidence="1">Mitochondrion inner membrane</location>
        <topology evidence="1">Single-pass membrane protein</topology>
    </subcellularLocation>
</comment>
<feature type="active site" evidence="10">
    <location>
        <position position="41"/>
    </location>
</feature>
<dbReference type="PANTHER" id="PTHR46041:SF2">
    <property type="entry name" value="MITOCHONDRIAL INNER MEMBRANE PROTEASE SUBUNIT 2"/>
    <property type="match status" value="1"/>
</dbReference>
<dbReference type="GO" id="GO:0006627">
    <property type="term" value="P:protein processing involved in protein targeting to mitochondrion"/>
    <property type="evidence" value="ECO:0007669"/>
    <property type="project" value="InterPro"/>
</dbReference>
<proteinExistence type="inferred from homology"/>
<dbReference type="InterPro" id="IPR000223">
    <property type="entry name" value="Pept_S26A_signal_pept_1"/>
</dbReference>
<evidence type="ECO:0000256" key="1">
    <source>
        <dbReference type="ARBA" id="ARBA00004434"/>
    </source>
</evidence>
<evidence type="ECO:0000256" key="10">
    <source>
        <dbReference type="PIRSR" id="PIRSR600223-1"/>
    </source>
</evidence>
<dbReference type="InterPro" id="IPR019533">
    <property type="entry name" value="Peptidase_S26"/>
</dbReference>
<dbReference type="InterPro" id="IPR019756">
    <property type="entry name" value="Pept_S26A_signal_pept_1_Ser-AS"/>
</dbReference>
<comment type="caution">
    <text evidence="13">The sequence shown here is derived from an EMBL/GenBank/DDBJ whole genome shotgun (WGS) entry which is preliminary data.</text>
</comment>
<dbReference type="Gene3D" id="2.10.109.10">
    <property type="entry name" value="Umud Fragment, subunit A"/>
    <property type="match status" value="1"/>
</dbReference>
<dbReference type="InterPro" id="IPR019757">
    <property type="entry name" value="Pept_S26A_signal_pept_1_Lys-AS"/>
</dbReference>
<comment type="similarity">
    <text evidence="2">Belongs to the peptidase S26 family. IMP2 subfamily.</text>
</comment>
<keyword evidence="3 11" id="KW-0645">Protease</keyword>
<dbReference type="PROSITE" id="PS00760">
    <property type="entry name" value="SPASE_I_2"/>
    <property type="match status" value="1"/>
</dbReference>
<organism evidence="13 14">
    <name type="scientific">Cylindrotheca closterium</name>
    <dbReference type="NCBI Taxonomy" id="2856"/>
    <lineage>
        <taxon>Eukaryota</taxon>
        <taxon>Sar</taxon>
        <taxon>Stramenopiles</taxon>
        <taxon>Ochrophyta</taxon>
        <taxon>Bacillariophyta</taxon>
        <taxon>Bacillariophyceae</taxon>
        <taxon>Bacillariophycidae</taxon>
        <taxon>Bacillariales</taxon>
        <taxon>Bacillariaceae</taxon>
        <taxon>Cylindrotheca</taxon>
    </lineage>
</organism>
<dbReference type="EC" id="3.4.21.-" evidence="11"/>
<evidence type="ECO:0000256" key="8">
    <source>
        <dbReference type="ARBA" id="ARBA00023128"/>
    </source>
</evidence>